<proteinExistence type="predicted"/>
<dbReference type="KEGG" id="hau:Haur_4848"/>
<sequence length="225" mass="25820">MLSQIKQIKRSSWLIMALIAALLVSFTQINRHQEAILRLEAKRDANIALSGHHLWREFDTLNLYARDAWQDFEAGDLEQTITNLNQTIPRLHMIDSLVDIYNQAISHRHLQSQRGLYAPRLLSPHITVGWSNDLALIRTALLEQGKLNAAQIKQFKAIQFDIDRFAYHFSRDVLVTGDPQQLDYALTNWCGTLQTEDAKFAVDVFGDSSLAAFNYVDELLKQTQR</sequence>
<dbReference type="InParanoid" id="A9B315"/>
<reference evidence="1 2" key="1">
    <citation type="journal article" date="2011" name="Stand. Genomic Sci.">
        <title>Complete genome sequence of the filamentous gliding predatory bacterium Herpetosiphon aurantiacus type strain (114-95(T)).</title>
        <authorList>
            <person name="Kiss H."/>
            <person name="Nett M."/>
            <person name="Domin N."/>
            <person name="Martin K."/>
            <person name="Maresca J.A."/>
            <person name="Copeland A."/>
            <person name="Lapidus A."/>
            <person name="Lucas S."/>
            <person name="Berry K.W."/>
            <person name="Glavina Del Rio T."/>
            <person name="Dalin E."/>
            <person name="Tice H."/>
            <person name="Pitluck S."/>
            <person name="Richardson P."/>
            <person name="Bruce D."/>
            <person name="Goodwin L."/>
            <person name="Han C."/>
            <person name="Detter J.C."/>
            <person name="Schmutz J."/>
            <person name="Brettin T."/>
            <person name="Land M."/>
            <person name="Hauser L."/>
            <person name="Kyrpides N.C."/>
            <person name="Ivanova N."/>
            <person name="Goker M."/>
            <person name="Woyke T."/>
            <person name="Klenk H.P."/>
            <person name="Bryant D.A."/>
        </authorList>
    </citation>
    <scope>NUCLEOTIDE SEQUENCE [LARGE SCALE GENOMIC DNA]</scope>
    <source>
        <strain evidence="2">ATCC 23779 / DSM 785 / 114-95</strain>
    </source>
</reference>
<dbReference type="BioCyc" id="HAUR316274:GHYA-4908-MONOMER"/>
<dbReference type="STRING" id="316274.Haur_4848"/>
<name>A9B315_HERA2</name>
<evidence type="ECO:0000313" key="1">
    <source>
        <dbReference type="EMBL" id="ABX07478.1"/>
    </source>
</evidence>
<keyword evidence="2" id="KW-1185">Reference proteome</keyword>
<dbReference type="Proteomes" id="UP000000787">
    <property type="component" value="Chromosome"/>
</dbReference>
<dbReference type="HOGENOM" id="CLU_1228534_0_0_0"/>
<dbReference type="AlphaFoldDB" id="A9B315"/>
<accession>A9B315</accession>
<dbReference type="EMBL" id="CP000875">
    <property type="protein sequence ID" value="ABX07478.1"/>
    <property type="molecule type" value="Genomic_DNA"/>
</dbReference>
<evidence type="ECO:0000313" key="2">
    <source>
        <dbReference type="Proteomes" id="UP000000787"/>
    </source>
</evidence>
<protein>
    <submittedName>
        <fullName evidence="1">Uncharacterized protein</fullName>
    </submittedName>
</protein>
<gene>
    <name evidence="1" type="ordered locus">Haur_4848</name>
</gene>
<organism evidence="1 2">
    <name type="scientific">Herpetosiphon aurantiacus (strain ATCC 23779 / DSM 785 / 114-95)</name>
    <dbReference type="NCBI Taxonomy" id="316274"/>
    <lineage>
        <taxon>Bacteria</taxon>
        <taxon>Bacillati</taxon>
        <taxon>Chloroflexota</taxon>
        <taxon>Chloroflexia</taxon>
        <taxon>Herpetosiphonales</taxon>
        <taxon>Herpetosiphonaceae</taxon>
        <taxon>Herpetosiphon</taxon>
    </lineage>
</organism>